<feature type="domain" description="F-box/LRR-repeat protein 15/At3g58940/PEG3-like LRR" evidence="2">
    <location>
        <begin position="103"/>
        <end position="147"/>
    </location>
</feature>
<dbReference type="Gramene" id="TVU42512">
    <property type="protein sequence ID" value="TVU42512"/>
    <property type="gene ID" value="EJB05_08923"/>
</dbReference>
<comment type="caution">
    <text evidence="3">The sequence shown here is derived from an EMBL/GenBank/DDBJ whole genome shotgun (WGS) entry which is preliminary data.</text>
</comment>
<evidence type="ECO:0000259" key="2">
    <source>
        <dbReference type="Pfam" id="PF24758"/>
    </source>
</evidence>
<proteinExistence type="predicted"/>
<dbReference type="Proteomes" id="UP000324897">
    <property type="component" value="Unassembled WGS sequence"/>
</dbReference>
<protein>
    <recommendedName>
        <fullName evidence="2">F-box/LRR-repeat protein 15/At3g58940/PEG3-like LRR domain-containing protein</fullName>
    </recommendedName>
</protein>
<dbReference type="Pfam" id="PF24758">
    <property type="entry name" value="LRR_At5g56370"/>
    <property type="match status" value="1"/>
</dbReference>
<organism evidence="3 4">
    <name type="scientific">Eragrostis curvula</name>
    <name type="common">weeping love grass</name>
    <dbReference type="NCBI Taxonomy" id="38414"/>
    <lineage>
        <taxon>Eukaryota</taxon>
        <taxon>Viridiplantae</taxon>
        <taxon>Streptophyta</taxon>
        <taxon>Embryophyta</taxon>
        <taxon>Tracheophyta</taxon>
        <taxon>Spermatophyta</taxon>
        <taxon>Magnoliopsida</taxon>
        <taxon>Liliopsida</taxon>
        <taxon>Poales</taxon>
        <taxon>Poaceae</taxon>
        <taxon>PACMAD clade</taxon>
        <taxon>Chloridoideae</taxon>
        <taxon>Eragrostideae</taxon>
        <taxon>Eragrostidinae</taxon>
        <taxon>Eragrostis</taxon>
    </lineage>
</organism>
<dbReference type="EMBL" id="RWGY01000005">
    <property type="protein sequence ID" value="TVU42512.1"/>
    <property type="molecule type" value="Genomic_DNA"/>
</dbReference>
<feature type="region of interest" description="Disordered" evidence="1">
    <location>
        <begin position="75"/>
        <end position="94"/>
    </location>
</feature>
<evidence type="ECO:0000313" key="3">
    <source>
        <dbReference type="EMBL" id="TVU42512.1"/>
    </source>
</evidence>
<feature type="non-terminal residue" evidence="3">
    <location>
        <position position="1"/>
    </location>
</feature>
<accession>A0A5J9W171</accession>
<name>A0A5J9W171_9POAL</name>
<evidence type="ECO:0000256" key="1">
    <source>
        <dbReference type="SAM" id="MobiDB-lite"/>
    </source>
</evidence>
<gene>
    <name evidence="3" type="ORF">EJB05_08923</name>
</gene>
<evidence type="ECO:0000313" key="4">
    <source>
        <dbReference type="Proteomes" id="UP000324897"/>
    </source>
</evidence>
<sequence length="185" mass="20561">MRVATNNALVYLYDTIPQPPVSPRLRRRRACPVRRRLPHRPPPRPLRLYEVLKNVVSCLPAKDAAAALARPLALRAPRPSPSSTSTSSLIASTTGAWRPNESPVVSPSTIVSSVQTLAFHVRFEVRSEVKTVPCFLKFFLNVETLHISSDITHNPTGKVSPKFWQEVGHTELRALLACKLSIEVN</sequence>
<keyword evidence="4" id="KW-1185">Reference proteome</keyword>
<dbReference type="AlphaFoldDB" id="A0A5J9W171"/>
<dbReference type="InterPro" id="IPR055411">
    <property type="entry name" value="LRR_FXL15/At3g58940/PEG3-like"/>
</dbReference>
<reference evidence="3 4" key="1">
    <citation type="journal article" date="2019" name="Sci. Rep.">
        <title>A high-quality genome of Eragrostis curvula grass provides insights into Poaceae evolution and supports new strategies to enhance forage quality.</title>
        <authorList>
            <person name="Carballo J."/>
            <person name="Santos B.A.C.M."/>
            <person name="Zappacosta D."/>
            <person name="Garbus I."/>
            <person name="Selva J.P."/>
            <person name="Gallo C.A."/>
            <person name="Diaz A."/>
            <person name="Albertini E."/>
            <person name="Caccamo M."/>
            <person name="Echenique V."/>
        </authorList>
    </citation>
    <scope>NUCLEOTIDE SEQUENCE [LARGE SCALE GENOMIC DNA]</scope>
    <source>
        <strain evidence="4">cv. Victoria</strain>
        <tissue evidence="3">Leaf</tissue>
    </source>
</reference>